<dbReference type="PANTHER" id="PTHR10000:SF55">
    <property type="entry name" value="5-AMINO-6-(5-PHOSPHO-D-RIBITYLAMINO)URACIL PHOSPHATASE YCSE"/>
    <property type="match status" value="1"/>
</dbReference>
<dbReference type="Gene3D" id="3.40.50.1000">
    <property type="entry name" value="HAD superfamily/HAD-like"/>
    <property type="match status" value="1"/>
</dbReference>
<protein>
    <submittedName>
        <fullName evidence="1">Cof-type HAD-IIB family hydrolase</fullName>
        <ecNumber evidence="1">3.1.3.-</ecNumber>
    </submittedName>
</protein>
<dbReference type="Gene3D" id="3.30.1240.10">
    <property type="match status" value="1"/>
</dbReference>
<dbReference type="InterPro" id="IPR023214">
    <property type="entry name" value="HAD_sf"/>
</dbReference>
<keyword evidence="1" id="KW-0378">Hydrolase</keyword>
<proteinExistence type="predicted"/>
<dbReference type="InterPro" id="IPR000150">
    <property type="entry name" value="Cof"/>
</dbReference>
<dbReference type="PROSITE" id="PS01229">
    <property type="entry name" value="COF_2"/>
    <property type="match status" value="1"/>
</dbReference>
<gene>
    <name evidence="1" type="ORF">P9850_11015</name>
</gene>
<dbReference type="NCBIfam" id="TIGR00099">
    <property type="entry name" value="Cof-subfamily"/>
    <property type="match status" value="1"/>
</dbReference>
<dbReference type="InterPro" id="IPR006379">
    <property type="entry name" value="HAD-SF_hydro_IIB"/>
</dbReference>
<dbReference type="CDD" id="cd07516">
    <property type="entry name" value="HAD_Pase"/>
    <property type="match status" value="1"/>
</dbReference>
<dbReference type="SFLD" id="SFLDG01144">
    <property type="entry name" value="C2.B.4:_PGP_Like"/>
    <property type="match status" value="1"/>
</dbReference>
<accession>A0ABD5IYE6</accession>
<dbReference type="SUPFAM" id="SSF56784">
    <property type="entry name" value="HAD-like"/>
    <property type="match status" value="1"/>
</dbReference>
<dbReference type="InterPro" id="IPR036412">
    <property type="entry name" value="HAD-like_sf"/>
</dbReference>
<dbReference type="EMBL" id="JARTLI010000019">
    <property type="protein sequence ID" value="MED5052386.1"/>
    <property type="molecule type" value="Genomic_DNA"/>
</dbReference>
<dbReference type="PROSITE" id="PS01228">
    <property type="entry name" value="COF_1"/>
    <property type="match status" value="1"/>
</dbReference>
<dbReference type="EC" id="3.1.3.-" evidence="1"/>
<dbReference type="Pfam" id="PF08282">
    <property type="entry name" value="Hydrolase_3"/>
    <property type="match status" value="1"/>
</dbReference>
<name>A0ABD5IYE6_9BACL</name>
<sequence>MKLIAIDMDGTLLNSAGRVTAENAAAIKQAQAQGIEVVIATGRTYYTASGPLREADLRVPIICLNGADVRDQDGRQLTRIPLDASLFLEVDQACQEHGVHLEVCTNEGIYSKSKEKSLQIRLDIAQSANEQADEERVRRQFADYIASGYLRWTDHFQPLLDRGIDIYKLLLFSLDQEALAHVKHTFIACEAFCITSSAHHNLEINHRDAQKGIALERWAAKRGIDMNEVVAIGDNLNDLSMLQKAGRSVAMGNAEEEVKRICHWVTKTNNEHGVAYAIREMLQNV</sequence>
<dbReference type="SFLD" id="SFLDG01140">
    <property type="entry name" value="C2.B:_Phosphomannomutase_and_P"/>
    <property type="match status" value="1"/>
</dbReference>
<dbReference type="PANTHER" id="PTHR10000">
    <property type="entry name" value="PHOSPHOSERINE PHOSPHATASE"/>
    <property type="match status" value="1"/>
</dbReference>
<organism evidence="1 2">
    <name type="scientific">Anoxybacteroides rupiense</name>
    <dbReference type="NCBI Taxonomy" id="311460"/>
    <lineage>
        <taxon>Bacteria</taxon>
        <taxon>Bacillati</taxon>
        <taxon>Bacillota</taxon>
        <taxon>Bacilli</taxon>
        <taxon>Bacillales</taxon>
        <taxon>Anoxybacillaceae</taxon>
        <taxon>Anoxybacteroides</taxon>
    </lineage>
</organism>
<dbReference type="Proteomes" id="UP001339962">
    <property type="component" value="Unassembled WGS sequence"/>
</dbReference>
<dbReference type="AlphaFoldDB" id="A0ABD5IYE6"/>
<comment type="caution">
    <text evidence="1">The sequence shown here is derived from an EMBL/GenBank/DDBJ whole genome shotgun (WGS) entry which is preliminary data.</text>
</comment>
<dbReference type="GO" id="GO:0016791">
    <property type="term" value="F:phosphatase activity"/>
    <property type="evidence" value="ECO:0007669"/>
    <property type="project" value="UniProtKB-ARBA"/>
</dbReference>
<evidence type="ECO:0000313" key="2">
    <source>
        <dbReference type="Proteomes" id="UP001339962"/>
    </source>
</evidence>
<evidence type="ECO:0000313" key="1">
    <source>
        <dbReference type="EMBL" id="MED5052386.1"/>
    </source>
</evidence>
<dbReference type="NCBIfam" id="TIGR01484">
    <property type="entry name" value="HAD-SF-IIB"/>
    <property type="match status" value="1"/>
</dbReference>
<dbReference type="SFLD" id="SFLDS00003">
    <property type="entry name" value="Haloacid_Dehalogenase"/>
    <property type="match status" value="1"/>
</dbReference>
<reference evidence="1 2" key="1">
    <citation type="submission" date="2023-03" db="EMBL/GenBank/DDBJ databases">
        <title>Bacillus Genome Sequencing.</title>
        <authorList>
            <person name="Dunlap C."/>
        </authorList>
    </citation>
    <scope>NUCLEOTIDE SEQUENCE [LARGE SCALE GENOMIC DNA]</scope>
    <source>
        <strain evidence="1 2">NRS-38</strain>
    </source>
</reference>
<dbReference type="RefSeq" id="WP_328218586.1">
    <property type="nucleotide sequence ID" value="NZ_JARTLI010000019.1"/>
</dbReference>